<dbReference type="PATRIC" id="fig|1229783.3.peg.447"/>
<dbReference type="RefSeq" id="WP_009382254.1">
    <property type="nucleotide sequence ID" value="NZ_AMSQ01000003.1"/>
</dbReference>
<sequence>MNTKRLVGRITGLCAVGVLSMSLMMPHGTAHAEDTYDSMTDLMTETTKGEDWVIETLNEGRKSLVMAPHGGGIEPGTSEVAKRIASNTISSYYTFKGMRASDNSELHVTSSHFDEPKALEMVKASNKTVSIHKTKQSEYDVYIGGLDKDLQAKIKDELEAQGFRVAAGTDGIAGTNPDNIVNRNQKGAGVQLELSSDTVKTFFKDGDLSRSARSNAQNYTEEMDKFVQAVDRGITQ</sequence>
<feature type="chain" id="PRO_5003923772" description="Phage-related replication protein" evidence="1">
    <location>
        <begin position="33"/>
        <end position="236"/>
    </location>
</feature>
<name>K9ARX1_9STAP</name>
<dbReference type="InterPro" id="IPR038128">
    <property type="entry name" value="Gamma_PGA_hydro_sf"/>
</dbReference>
<feature type="signal peptide" evidence="1">
    <location>
        <begin position="1"/>
        <end position="32"/>
    </location>
</feature>
<evidence type="ECO:0000313" key="2">
    <source>
        <dbReference type="EMBL" id="EKU50044.1"/>
    </source>
</evidence>
<protein>
    <recommendedName>
        <fullName evidence="4">Phage-related replication protein</fullName>
    </recommendedName>
</protein>
<proteinExistence type="predicted"/>
<dbReference type="eggNOG" id="COG4195">
    <property type="taxonomic scope" value="Bacteria"/>
</dbReference>
<evidence type="ECO:0000313" key="3">
    <source>
        <dbReference type="Proteomes" id="UP000009885"/>
    </source>
</evidence>
<dbReference type="Proteomes" id="UP000009885">
    <property type="component" value="Unassembled WGS sequence"/>
</dbReference>
<dbReference type="Pfam" id="PF05908">
    <property type="entry name" value="Gamma_PGA_hydro"/>
    <property type="match status" value="1"/>
</dbReference>
<dbReference type="AlphaFoldDB" id="K9ARX1"/>
<accession>K9ARX1</accession>
<evidence type="ECO:0008006" key="4">
    <source>
        <dbReference type="Google" id="ProtNLM"/>
    </source>
</evidence>
<dbReference type="EMBL" id="AMSQ01000003">
    <property type="protein sequence ID" value="EKU50044.1"/>
    <property type="molecule type" value="Genomic_DNA"/>
</dbReference>
<dbReference type="Gene3D" id="3.40.630.100">
    <property type="entry name" value="Poly-gamma-glutamate hydrolase, zinc-binding motif"/>
    <property type="match status" value="1"/>
</dbReference>
<keyword evidence="3" id="KW-1185">Reference proteome</keyword>
<organism evidence="2 3">
    <name type="scientific">Staphylococcus massiliensis S46</name>
    <dbReference type="NCBI Taxonomy" id="1229783"/>
    <lineage>
        <taxon>Bacteria</taxon>
        <taxon>Bacillati</taxon>
        <taxon>Bacillota</taxon>
        <taxon>Bacilli</taxon>
        <taxon>Bacillales</taxon>
        <taxon>Staphylococcaceae</taxon>
        <taxon>Staphylococcus</taxon>
    </lineage>
</organism>
<keyword evidence="1" id="KW-0732">Signal</keyword>
<evidence type="ECO:0000256" key="1">
    <source>
        <dbReference type="SAM" id="SignalP"/>
    </source>
</evidence>
<gene>
    <name evidence="2" type="ORF">C273_02208</name>
</gene>
<dbReference type="InterPro" id="IPR008585">
    <property type="entry name" value="Gamma_PGA_hydro"/>
</dbReference>
<dbReference type="OrthoDB" id="7721587at2"/>
<comment type="caution">
    <text evidence="2">The sequence shown here is derived from an EMBL/GenBank/DDBJ whole genome shotgun (WGS) entry which is preliminary data.</text>
</comment>
<reference evidence="2 3" key="1">
    <citation type="journal article" date="2013" name="Genome Announc.">
        <title>Genome Sequence of Staphylococcus massiliensis Strain S46, Isolated from the Surface of Healthy Human Skin.</title>
        <authorList>
            <person name="Srivastav R."/>
            <person name="Singh A."/>
            <person name="Jangir P.K."/>
            <person name="Kumari C."/>
            <person name="Muduli S."/>
            <person name="Sharma R."/>
        </authorList>
    </citation>
    <scope>NUCLEOTIDE SEQUENCE [LARGE SCALE GENOMIC DNA]</scope>
    <source>
        <strain evidence="2 3">S46</strain>
    </source>
</reference>